<keyword evidence="3" id="KW-1185">Reference proteome</keyword>
<dbReference type="PANTHER" id="PTHR36762">
    <property type="entry name" value="LIGHT-REGULATED PROTEIN 1, CHLOROPLASTIC"/>
    <property type="match status" value="1"/>
</dbReference>
<feature type="non-terminal residue" evidence="2">
    <location>
        <position position="112"/>
    </location>
</feature>
<evidence type="ECO:0000313" key="3">
    <source>
        <dbReference type="Proteomes" id="UP000054630"/>
    </source>
</evidence>
<dbReference type="InterPro" id="IPR009856">
    <property type="entry name" value="Lir1"/>
</dbReference>
<dbReference type="STRING" id="6336.A0A0V0RC67"/>
<dbReference type="OrthoDB" id="2011897at2759"/>
<gene>
    <name evidence="2" type="primary">LIR1</name>
    <name evidence="2" type="ORF">T07_560</name>
</gene>
<dbReference type="EMBL" id="JYDL01000807">
    <property type="protein sequence ID" value="KRX12102.1"/>
    <property type="molecule type" value="Genomic_DNA"/>
</dbReference>
<sequence>LATPRAQSSRFPQLKATNNVTSDPSTVDYSSNATSVFPAEACETIGGEACDVEMYPEVKLEPQGKSTAATPGKELEDRDYLEYDSPKTVFPAEGCDDLGGEFCEPDYQKGVY</sequence>
<reference evidence="2 3" key="1">
    <citation type="submission" date="2015-01" db="EMBL/GenBank/DDBJ databases">
        <title>Evolution of Trichinella species and genotypes.</title>
        <authorList>
            <person name="Korhonen P.K."/>
            <person name="Edoardo P."/>
            <person name="Giuseppe L.R."/>
            <person name="Gasser R.B."/>
        </authorList>
    </citation>
    <scope>NUCLEOTIDE SEQUENCE [LARGE SCALE GENOMIC DNA]</scope>
    <source>
        <strain evidence="2">ISS37</strain>
    </source>
</reference>
<evidence type="ECO:0000256" key="1">
    <source>
        <dbReference type="SAM" id="MobiDB-lite"/>
    </source>
</evidence>
<name>A0A0V0RC67_9BILA</name>
<dbReference type="PANTHER" id="PTHR36762:SF2">
    <property type="entry name" value="LIGHT-REGULATED PROTEIN 1, CHLOROPLASTIC"/>
    <property type="match status" value="1"/>
</dbReference>
<feature type="region of interest" description="Disordered" evidence="1">
    <location>
        <begin position="1"/>
        <end position="28"/>
    </location>
</feature>
<comment type="caution">
    <text evidence="2">The sequence shown here is derived from an EMBL/GenBank/DDBJ whole genome shotgun (WGS) entry which is preliminary data.</text>
</comment>
<feature type="non-terminal residue" evidence="2">
    <location>
        <position position="1"/>
    </location>
</feature>
<dbReference type="AlphaFoldDB" id="A0A0V0RC67"/>
<organism evidence="2 3">
    <name type="scientific">Trichinella nelsoni</name>
    <dbReference type="NCBI Taxonomy" id="6336"/>
    <lineage>
        <taxon>Eukaryota</taxon>
        <taxon>Metazoa</taxon>
        <taxon>Ecdysozoa</taxon>
        <taxon>Nematoda</taxon>
        <taxon>Enoplea</taxon>
        <taxon>Dorylaimia</taxon>
        <taxon>Trichinellida</taxon>
        <taxon>Trichinellidae</taxon>
        <taxon>Trichinella</taxon>
    </lineage>
</organism>
<evidence type="ECO:0000313" key="2">
    <source>
        <dbReference type="EMBL" id="KRX12102.1"/>
    </source>
</evidence>
<dbReference type="Pfam" id="PF07207">
    <property type="entry name" value="Lir1"/>
    <property type="match status" value="1"/>
</dbReference>
<accession>A0A0V0RC67</accession>
<proteinExistence type="predicted"/>
<protein>
    <submittedName>
        <fullName evidence="2">Light-regulated protein</fullName>
    </submittedName>
</protein>
<dbReference type="Proteomes" id="UP000054630">
    <property type="component" value="Unassembled WGS sequence"/>
</dbReference>